<organism evidence="7 8">
    <name type="scientific">Molorchus minor</name>
    <dbReference type="NCBI Taxonomy" id="1323400"/>
    <lineage>
        <taxon>Eukaryota</taxon>
        <taxon>Metazoa</taxon>
        <taxon>Ecdysozoa</taxon>
        <taxon>Arthropoda</taxon>
        <taxon>Hexapoda</taxon>
        <taxon>Insecta</taxon>
        <taxon>Pterygota</taxon>
        <taxon>Neoptera</taxon>
        <taxon>Endopterygota</taxon>
        <taxon>Coleoptera</taxon>
        <taxon>Polyphaga</taxon>
        <taxon>Cucujiformia</taxon>
        <taxon>Chrysomeloidea</taxon>
        <taxon>Cerambycidae</taxon>
        <taxon>Lamiinae</taxon>
        <taxon>Monochamini</taxon>
        <taxon>Molorchus</taxon>
    </lineage>
</organism>
<keyword evidence="2" id="KW-0677">Repeat</keyword>
<reference evidence="7" key="1">
    <citation type="journal article" date="2023" name="Insect Mol. Biol.">
        <title>Genome sequencing provides insights into the evolution of gene families encoding plant cell wall-degrading enzymes in longhorned beetles.</title>
        <authorList>
            <person name="Shin N.R."/>
            <person name="Okamura Y."/>
            <person name="Kirsch R."/>
            <person name="Pauchet Y."/>
        </authorList>
    </citation>
    <scope>NUCLEOTIDE SEQUENCE</scope>
    <source>
        <strain evidence="7">MMC_N1</strain>
    </source>
</reference>
<evidence type="ECO:0000256" key="1">
    <source>
        <dbReference type="ARBA" id="ARBA00022723"/>
    </source>
</evidence>
<sequence>MELNLQIHFPLQRLKQPEWPPESFPVLLSSPLIAEECNGGTHNGEFFNEGAGATQTNDENEEIELVPTPETDELSSENSYSSYLPVQEKADCDGKKTYINYAPIVRENPDGNKEIYLTERDINNDASIIQLFNTDGSVITIDKSILSSLDLPKTSADEVENSSEKKYKEYFSTVTAHKCKVCSFLCDTDQEIKNHLDEQHAEIFLQQNSTTKQNGSTSILKNNEISIFLCSICKLASSDKDELKEHMIQEHKLTMSNVEMKLIEKKGKVSVGSGEKKSLRSIFTFLIKQQEKARKKIKCSVKGCCLRFAKDELRQRHEQCHQGENKKQFKCIQCNEKLSTWRMCSNHLWKCHKIDMGLLTLKKHVQSVHENFKPFICNICGHKTARKAMLELHLRQHTGEKPHQCVYCDYRTGDHNCLRRHLMRHTDSASYKSHIINRHPGKSGTYSCSYCSYLCINMANYMAHVKIHEAALQSSGTNTDAQQEKVTDNHLREADVEDDETQNCFLNTDQVTEETVDRGGITIPAGLEMALVPS</sequence>
<dbReference type="PROSITE" id="PS50157">
    <property type="entry name" value="ZINC_FINGER_C2H2_2"/>
    <property type="match status" value="1"/>
</dbReference>
<keyword evidence="8" id="KW-1185">Reference proteome</keyword>
<evidence type="ECO:0000256" key="3">
    <source>
        <dbReference type="ARBA" id="ARBA00022771"/>
    </source>
</evidence>
<dbReference type="SMART" id="SM00355">
    <property type="entry name" value="ZnF_C2H2"/>
    <property type="match status" value="7"/>
</dbReference>
<dbReference type="InterPro" id="IPR013087">
    <property type="entry name" value="Znf_C2H2_type"/>
</dbReference>
<dbReference type="InterPro" id="IPR050688">
    <property type="entry name" value="Zinc_finger/UBP_domain"/>
</dbReference>
<accession>A0ABQ9IVC9</accession>
<comment type="caution">
    <text evidence="7">The sequence shown here is derived from an EMBL/GenBank/DDBJ whole genome shotgun (WGS) entry which is preliminary data.</text>
</comment>
<dbReference type="SUPFAM" id="SSF57667">
    <property type="entry name" value="beta-beta-alpha zinc fingers"/>
    <property type="match status" value="1"/>
</dbReference>
<evidence type="ECO:0000256" key="5">
    <source>
        <dbReference type="PROSITE-ProRule" id="PRU00042"/>
    </source>
</evidence>
<keyword evidence="3 5" id="KW-0863">Zinc-finger</keyword>
<dbReference type="Proteomes" id="UP001162164">
    <property type="component" value="Unassembled WGS sequence"/>
</dbReference>
<evidence type="ECO:0000313" key="8">
    <source>
        <dbReference type="Proteomes" id="UP001162164"/>
    </source>
</evidence>
<evidence type="ECO:0000259" key="6">
    <source>
        <dbReference type="PROSITE" id="PS50157"/>
    </source>
</evidence>
<dbReference type="Gene3D" id="3.30.160.60">
    <property type="entry name" value="Classic Zinc Finger"/>
    <property type="match status" value="3"/>
</dbReference>
<keyword evidence="4" id="KW-0862">Zinc</keyword>
<evidence type="ECO:0000256" key="2">
    <source>
        <dbReference type="ARBA" id="ARBA00022737"/>
    </source>
</evidence>
<gene>
    <name evidence="7" type="ORF">NQ317_014016</name>
</gene>
<dbReference type="InterPro" id="IPR036236">
    <property type="entry name" value="Znf_C2H2_sf"/>
</dbReference>
<dbReference type="PROSITE" id="PS00028">
    <property type="entry name" value="ZINC_FINGER_C2H2_1"/>
    <property type="match status" value="2"/>
</dbReference>
<evidence type="ECO:0000313" key="7">
    <source>
        <dbReference type="EMBL" id="KAJ8966687.1"/>
    </source>
</evidence>
<dbReference type="PANTHER" id="PTHR24403:SF67">
    <property type="entry name" value="FI01116P-RELATED"/>
    <property type="match status" value="1"/>
</dbReference>
<dbReference type="PANTHER" id="PTHR24403">
    <property type="entry name" value="ZINC FINGER PROTEIN"/>
    <property type="match status" value="1"/>
</dbReference>
<protein>
    <recommendedName>
        <fullName evidence="6">C2H2-type domain-containing protein</fullName>
    </recommendedName>
</protein>
<evidence type="ECO:0000256" key="4">
    <source>
        <dbReference type="ARBA" id="ARBA00022833"/>
    </source>
</evidence>
<feature type="domain" description="C2H2-type" evidence="6">
    <location>
        <begin position="375"/>
        <end position="402"/>
    </location>
</feature>
<keyword evidence="1" id="KW-0479">Metal-binding</keyword>
<proteinExistence type="predicted"/>
<name>A0ABQ9IVC9_9CUCU</name>
<dbReference type="EMBL" id="JAPWTJ010002309">
    <property type="protein sequence ID" value="KAJ8966687.1"/>
    <property type="molecule type" value="Genomic_DNA"/>
</dbReference>